<keyword evidence="2" id="KW-1185">Reference proteome</keyword>
<dbReference type="EMBL" id="LDPO01000021">
    <property type="protein sequence ID" value="KLO26525.1"/>
    <property type="molecule type" value="Genomic_DNA"/>
</dbReference>
<accession>A0ABR5FB59</accession>
<reference evidence="1 2" key="1">
    <citation type="submission" date="2015-05" db="EMBL/GenBank/DDBJ databases">
        <title>Genome sequence of Mycobacterium heraklionense Davo strain.</title>
        <authorList>
            <person name="Greninger A.L."/>
            <person name="Cunningham G."/>
            <person name="Miller S."/>
        </authorList>
    </citation>
    <scope>NUCLEOTIDE SEQUENCE [LARGE SCALE GENOMIC DNA]</scope>
    <source>
        <strain evidence="1 2">Davo</strain>
    </source>
</reference>
<dbReference type="RefSeq" id="WP_047320879.1">
    <property type="nucleotide sequence ID" value="NZ_LDPO01000021.1"/>
</dbReference>
<comment type="caution">
    <text evidence="1">The sequence shown here is derived from an EMBL/GenBank/DDBJ whole genome shotgun (WGS) entry which is preliminary data.</text>
</comment>
<protein>
    <recommendedName>
        <fullName evidence="3">Myb-like domain-containing protein</fullName>
    </recommendedName>
</protein>
<organism evidence="1 2">
    <name type="scientific">Mycolicibacter heraklionensis</name>
    <dbReference type="NCBI Taxonomy" id="512402"/>
    <lineage>
        <taxon>Bacteria</taxon>
        <taxon>Bacillati</taxon>
        <taxon>Actinomycetota</taxon>
        <taxon>Actinomycetes</taxon>
        <taxon>Mycobacteriales</taxon>
        <taxon>Mycobacteriaceae</taxon>
        <taxon>Mycolicibacter</taxon>
    </lineage>
</organism>
<sequence>MTVIHDKDTGLHTLNPKTNPARDATAFRRIVAAVEAVHQADAELVEAVRASRVAGDSWTVIAVALGTTRQAAQQRFAKVVD</sequence>
<name>A0ABR5FB59_9MYCO</name>
<evidence type="ECO:0008006" key="3">
    <source>
        <dbReference type="Google" id="ProtNLM"/>
    </source>
</evidence>
<evidence type="ECO:0000313" key="2">
    <source>
        <dbReference type="Proteomes" id="UP000036464"/>
    </source>
</evidence>
<proteinExistence type="predicted"/>
<evidence type="ECO:0000313" key="1">
    <source>
        <dbReference type="EMBL" id="KLO26525.1"/>
    </source>
</evidence>
<dbReference type="Proteomes" id="UP000036464">
    <property type="component" value="Unassembled WGS sequence"/>
</dbReference>
<gene>
    <name evidence="1" type="ORF">ABW16_19465</name>
</gene>